<evidence type="ECO:0000256" key="3">
    <source>
        <dbReference type="ARBA" id="ARBA00023315"/>
    </source>
</evidence>
<evidence type="ECO:0000256" key="1">
    <source>
        <dbReference type="ARBA" id="ARBA00005189"/>
    </source>
</evidence>
<dbReference type="InterPro" id="IPR002123">
    <property type="entry name" value="Plipid/glycerol_acylTrfase"/>
</dbReference>
<dbReference type="PANTHER" id="PTHR10434">
    <property type="entry name" value="1-ACYL-SN-GLYCEROL-3-PHOSPHATE ACYLTRANSFERASE"/>
    <property type="match status" value="1"/>
</dbReference>
<dbReference type="Pfam" id="PF01553">
    <property type="entry name" value="Acyltransferase"/>
    <property type="match status" value="1"/>
</dbReference>
<gene>
    <name evidence="6" type="ORF">IPL58_08800</name>
</gene>
<accession>A0A9D7K3Z8</accession>
<evidence type="ECO:0000313" key="7">
    <source>
        <dbReference type="Proteomes" id="UP000886689"/>
    </source>
</evidence>
<dbReference type="PANTHER" id="PTHR10434:SF40">
    <property type="entry name" value="1-ACYL-SN-GLYCEROL-3-PHOSPHATE ACYLTRANSFERASE"/>
    <property type="match status" value="1"/>
</dbReference>
<keyword evidence="2" id="KW-0808">Transferase</keyword>
<dbReference type="SUPFAM" id="SSF69593">
    <property type="entry name" value="Glycerol-3-phosphate (1)-acyltransferase"/>
    <property type="match status" value="1"/>
</dbReference>
<evidence type="ECO:0000259" key="5">
    <source>
        <dbReference type="SMART" id="SM00563"/>
    </source>
</evidence>
<comment type="caution">
    <text evidence="6">The sequence shown here is derived from an EMBL/GenBank/DDBJ whole genome shotgun (WGS) entry which is preliminary data.</text>
</comment>
<dbReference type="GO" id="GO:0006654">
    <property type="term" value="P:phosphatidic acid biosynthetic process"/>
    <property type="evidence" value="ECO:0007669"/>
    <property type="project" value="TreeGrafter"/>
</dbReference>
<name>A0A9D7K3Z8_9PROT</name>
<keyword evidence="4" id="KW-1133">Transmembrane helix</keyword>
<keyword evidence="3 6" id="KW-0012">Acyltransferase</keyword>
<protein>
    <submittedName>
        <fullName evidence="6">1-acyl-sn-glycerol-3-phosphate acyltransferase</fullName>
    </submittedName>
</protein>
<dbReference type="SMART" id="SM00563">
    <property type="entry name" value="PlsC"/>
    <property type="match status" value="1"/>
</dbReference>
<dbReference type="AlphaFoldDB" id="A0A9D7K3Z8"/>
<keyword evidence="4" id="KW-0472">Membrane</keyword>
<reference evidence="6" key="1">
    <citation type="submission" date="2020-10" db="EMBL/GenBank/DDBJ databases">
        <title>Connecting structure to function with the recovery of over 1000 high-quality activated sludge metagenome-assembled genomes encoding full-length rRNA genes using long-read sequencing.</title>
        <authorList>
            <person name="Singleton C.M."/>
            <person name="Petriglieri F."/>
            <person name="Kristensen J.M."/>
            <person name="Kirkegaard R.H."/>
            <person name="Michaelsen T.Y."/>
            <person name="Andersen M.H."/>
            <person name="Karst S.M."/>
            <person name="Dueholm M.S."/>
            <person name="Nielsen P.H."/>
            <person name="Albertsen M."/>
        </authorList>
    </citation>
    <scope>NUCLEOTIDE SEQUENCE</scope>
    <source>
        <strain evidence="6">Hirt_18-Q3-R61-65_BATAC.395</strain>
    </source>
</reference>
<dbReference type="GO" id="GO:0003841">
    <property type="term" value="F:1-acylglycerol-3-phosphate O-acyltransferase activity"/>
    <property type="evidence" value="ECO:0007669"/>
    <property type="project" value="TreeGrafter"/>
</dbReference>
<sequence length="249" mass="28021">MHLIRSVFFLLLVVLWTMLFGTLVVVGLVLPLLVRFRIIWYYRRGFMWLAQNILGITHEVRGRENLPVEPAVILSKHQSAWETVALQDLVPEDTYCVFVLKKELLKLPFFGWGLAALQSISIDRAAGREALNQVVAQGADRLQRGFWIILFPEGTRVAPGETRRYKQGGAYLASKTGAKVVPVAHNAGEYWPRNAFIKHPGHVVVSIGPAIDATGLSQDEINARTEAWIEAEMRRISPHRYPDADKASI</sequence>
<feature type="transmembrane region" description="Helical" evidence="4">
    <location>
        <begin position="6"/>
        <end position="34"/>
    </location>
</feature>
<proteinExistence type="predicted"/>
<evidence type="ECO:0000256" key="4">
    <source>
        <dbReference type="SAM" id="Phobius"/>
    </source>
</evidence>
<comment type="pathway">
    <text evidence="1">Lipid metabolism.</text>
</comment>
<evidence type="ECO:0000313" key="6">
    <source>
        <dbReference type="EMBL" id="MBK8524207.1"/>
    </source>
</evidence>
<keyword evidence="4" id="KW-0812">Transmembrane</keyword>
<feature type="domain" description="Phospholipid/glycerol acyltransferase" evidence="5">
    <location>
        <begin position="71"/>
        <end position="188"/>
    </location>
</feature>
<dbReference type="Proteomes" id="UP000886689">
    <property type="component" value="Unassembled WGS sequence"/>
</dbReference>
<evidence type="ECO:0000256" key="2">
    <source>
        <dbReference type="ARBA" id="ARBA00022679"/>
    </source>
</evidence>
<dbReference type="CDD" id="cd07989">
    <property type="entry name" value="LPLAT_AGPAT-like"/>
    <property type="match status" value="1"/>
</dbReference>
<organism evidence="6 7">
    <name type="scientific">Candidatus Proximibacter danicus</name>
    <dbReference type="NCBI Taxonomy" id="2954365"/>
    <lineage>
        <taxon>Bacteria</taxon>
        <taxon>Pseudomonadati</taxon>
        <taxon>Pseudomonadota</taxon>
        <taxon>Betaproteobacteria</taxon>
        <taxon>Candidatus Proximibacter</taxon>
    </lineage>
</organism>
<dbReference type="EMBL" id="JADJUC010000007">
    <property type="protein sequence ID" value="MBK8524207.1"/>
    <property type="molecule type" value="Genomic_DNA"/>
</dbReference>